<dbReference type="InParanoid" id="B4D1J5"/>
<gene>
    <name evidence="1" type="ORF">CfE428DRAFT_2783</name>
</gene>
<proteinExistence type="predicted"/>
<protein>
    <submittedName>
        <fullName evidence="1">Uncharacterized protein</fullName>
    </submittedName>
</protein>
<comment type="caution">
    <text evidence="1">The sequence shown here is derived from an EMBL/GenBank/DDBJ whole genome shotgun (WGS) entry which is preliminary data.</text>
</comment>
<accession>B4D1J5</accession>
<organism evidence="1 2">
    <name type="scientific">Chthoniobacter flavus Ellin428</name>
    <dbReference type="NCBI Taxonomy" id="497964"/>
    <lineage>
        <taxon>Bacteria</taxon>
        <taxon>Pseudomonadati</taxon>
        <taxon>Verrucomicrobiota</taxon>
        <taxon>Spartobacteria</taxon>
        <taxon>Chthoniobacterales</taxon>
        <taxon>Chthoniobacteraceae</taxon>
        <taxon>Chthoniobacter</taxon>
    </lineage>
</organism>
<dbReference type="EMBL" id="ABVL01000007">
    <property type="protein sequence ID" value="EDY19607.1"/>
    <property type="molecule type" value="Genomic_DNA"/>
</dbReference>
<evidence type="ECO:0000313" key="1">
    <source>
        <dbReference type="EMBL" id="EDY19607.1"/>
    </source>
</evidence>
<sequence>MKQEPGPEGARLKLRQVDQAERFSGSVDVLDTRAKHADIGMSPQPFHLSREALWHRNVVGIQKSNEFAASSSNSPVPGFRGAAVG</sequence>
<dbReference type="Proteomes" id="UP000005824">
    <property type="component" value="Unassembled WGS sequence"/>
</dbReference>
<name>B4D1J5_9BACT</name>
<dbReference type="STRING" id="497964.CfE428DRAFT_2783"/>
<evidence type="ECO:0000313" key="2">
    <source>
        <dbReference type="Proteomes" id="UP000005824"/>
    </source>
</evidence>
<keyword evidence="2" id="KW-1185">Reference proteome</keyword>
<reference evidence="1 2" key="1">
    <citation type="journal article" date="2011" name="J. Bacteriol.">
        <title>Genome sequence of Chthoniobacter flavus Ellin428, an aerobic heterotrophic soil bacterium.</title>
        <authorList>
            <person name="Kant R."/>
            <person name="van Passel M.W."/>
            <person name="Palva A."/>
            <person name="Lucas S."/>
            <person name="Lapidus A."/>
            <person name="Glavina Del Rio T."/>
            <person name="Dalin E."/>
            <person name="Tice H."/>
            <person name="Bruce D."/>
            <person name="Goodwin L."/>
            <person name="Pitluck S."/>
            <person name="Larimer F.W."/>
            <person name="Land M.L."/>
            <person name="Hauser L."/>
            <person name="Sangwan P."/>
            <person name="de Vos W.M."/>
            <person name="Janssen P.H."/>
            <person name="Smidt H."/>
        </authorList>
    </citation>
    <scope>NUCLEOTIDE SEQUENCE [LARGE SCALE GENOMIC DNA]</scope>
    <source>
        <strain evidence="1 2">Ellin428</strain>
    </source>
</reference>
<dbReference type="AlphaFoldDB" id="B4D1J5"/>